<proteinExistence type="predicted"/>
<comment type="caution">
    <text evidence="1">The sequence shown here is derived from an EMBL/GenBank/DDBJ whole genome shotgun (WGS) entry which is preliminary data.</text>
</comment>
<name>A0A1E5G8E2_9ENTE</name>
<dbReference type="Proteomes" id="UP000095094">
    <property type="component" value="Unassembled WGS sequence"/>
</dbReference>
<evidence type="ECO:0008006" key="3">
    <source>
        <dbReference type="Google" id="ProtNLM"/>
    </source>
</evidence>
<evidence type="ECO:0000313" key="1">
    <source>
        <dbReference type="EMBL" id="OEG08855.1"/>
    </source>
</evidence>
<accession>A0A1E5G8E2</accession>
<organism evidence="1 2">
    <name type="scientific">Enterococcus termitis</name>
    <dbReference type="NCBI Taxonomy" id="332950"/>
    <lineage>
        <taxon>Bacteria</taxon>
        <taxon>Bacillati</taxon>
        <taxon>Bacillota</taxon>
        <taxon>Bacilli</taxon>
        <taxon>Lactobacillales</taxon>
        <taxon>Enterococcaceae</taxon>
        <taxon>Enterococcus</taxon>
    </lineage>
</organism>
<dbReference type="Pfam" id="PF08820">
    <property type="entry name" value="DUF1803"/>
    <property type="match status" value="1"/>
</dbReference>
<dbReference type="AlphaFoldDB" id="A0A1E5G8E2"/>
<sequence length="309" mass="36458">MRLDKITYYFRGEHTKEINKLLSEPLFKQIMNYLFEQRDQEIILRQLKAAIPTTQNLELLLDQMIAYGLIKRENRRYSLSIPIFSRTEALKIPDTIYTALDKLVKEIDSDALIFGEVLWPAFFEDEDTHYFFGVENQDEALSFVNKVTSGNDELQFISLHSDTASPLALADYFSLLKTNSSLPKTFKPLEQSIGDVDIDYFVAQVQKIIRSIRRVKTKQLKRNIFQEALVITEDLVKTEEGAYKLVSPIIQKDTLAIEEEKFTRIKMMLIQLWQEIEDKNQRVFMKKQLYNQLFHKYLAEKEMLHYFKK</sequence>
<protein>
    <recommendedName>
        <fullName evidence="3">DUF1803 domain-containing protein</fullName>
    </recommendedName>
</protein>
<evidence type="ECO:0000313" key="2">
    <source>
        <dbReference type="Proteomes" id="UP000095094"/>
    </source>
</evidence>
<reference evidence="2" key="1">
    <citation type="submission" date="2016-09" db="EMBL/GenBank/DDBJ databases">
        <authorList>
            <person name="Gulvik C.A."/>
        </authorList>
    </citation>
    <scope>NUCLEOTIDE SEQUENCE [LARGE SCALE GENOMIC DNA]</scope>
    <source>
        <strain evidence="2">LMG 8895</strain>
    </source>
</reference>
<keyword evidence="2" id="KW-1185">Reference proteome</keyword>
<gene>
    <name evidence="1" type="ORF">BCR25_12815</name>
</gene>
<dbReference type="EMBL" id="MIJY01000046">
    <property type="protein sequence ID" value="OEG08855.1"/>
    <property type="molecule type" value="Genomic_DNA"/>
</dbReference>
<dbReference type="InterPro" id="IPR014924">
    <property type="entry name" value="DUF1803"/>
</dbReference>